<evidence type="ECO:0008006" key="3">
    <source>
        <dbReference type="Google" id="ProtNLM"/>
    </source>
</evidence>
<gene>
    <name evidence="1" type="ORF">EVB00_03185</name>
</gene>
<dbReference type="PROSITE" id="PS51257">
    <property type="entry name" value="PROKAR_LIPOPROTEIN"/>
    <property type="match status" value="1"/>
</dbReference>
<organism evidence="1 2">
    <name type="scientific">SAR86 cluster bacterium</name>
    <dbReference type="NCBI Taxonomy" id="2030880"/>
    <lineage>
        <taxon>Bacteria</taxon>
        <taxon>Pseudomonadati</taxon>
        <taxon>Pseudomonadota</taxon>
        <taxon>Gammaproteobacteria</taxon>
        <taxon>SAR86 cluster</taxon>
    </lineage>
</organism>
<name>A0A520M4V6_9GAMM</name>
<reference evidence="1 2" key="1">
    <citation type="submission" date="2019-02" db="EMBL/GenBank/DDBJ databases">
        <title>Prokaryotic population dynamics and viral predation in marine succession experiment using metagenomics: the confinement effect.</title>
        <authorList>
            <person name="Haro-Moreno J.M."/>
            <person name="Rodriguez-Valera F."/>
            <person name="Lopez-Perez M."/>
        </authorList>
    </citation>
    <scope>NUCLEOTIDE SEQUENCE [LARGE SCALE GENOMIC DNA]</scope>
    <source>
        <strain evidence="1">MED-G167</strain>
    </source>
</reference>
<evidence type="ECO:0000313" key="1">
    <source>
        <dbReference type="EMBL" id="RZO16277.1"/>
    </source>
</evidence>
<sequence length="145" mass="16231">MQIKTPLLLLIVISSCASNKSSNPDIDDLSLIKSGPHDSQTITCFQKTNSTHQSPRIEGGKDYLLKTYDYFDCMDSIQYDEAVKDKNENKKVAFGEVNKLTEAAELLLSPESKDLNCELNINAFKKDEGADAKYYNCKKNDAPKN</sequence>
<comment type="caution">
    <text evidence="1">The sequence shown here is derived from an EMBL/GenBank/DDBJ whole genome shotgun (WGS) entry which is preliminary data.</text>
</comment>
<evidence type="ECO:0000313" key="2">
    <source>
        <dbReference type="Proteomes" id="UP000318359"/>
    </source>
</evidence>
<proteinExistence type="predicted"/>
<accession>A0A520M4V6</accession>
<protein>
    <recommendedName>
        <fullName evidence="3">Lipoprotein</fullName>
    </recommendedName>
</protein>
<dbReference type="Proteomes" id="UP000318359">
    <property type="component" value="Unassembled WGS sequence"/>
</dbReference>
<dbReference type="AlphaFoldDB" id="A0A520M4V6"/>
<dbReference type="EMBL" id="SHBM01000051">
    <property type="protein sequence ID" value="RZO16277.1"/>
    <property type="molecule type" value="Genomic_DNA"/>
</dbReference>